<evidence type="ECO:0000313" key="2">
    <source>
        <dbReference type="EMBL" id="KAG0481640.1"/>
    </source>
</evidence>
<comment type="caution">
    <text evidence="2">The sequence shown here is derived from an EMBL/GenBank/DDBJ whole genome shotgun (WGS) entry which is preliminary data.</text>
</comment>
<accession>A0A835QXM3</accession>
<organism evidence="2 3">
    <name type="scientific">Vanilla planifolia</name>
    <name type="common">Vanilla</name>
    <dbReference type="NCBI Taxonomy" id="51239"/>
    <lineage>
        <taxon>Eukaryota</taxon>
        <taxon>Viridiplantae</taxon>
        <taxon>Streptophyta</taxon>
        <taxon>Embryophyta</taxon>
        <taxon>Tracheophyta</taxon>
        <taxon>Spermatophyta</taxon>
        <taxon>Magnoliopsida</taxon>
        <taxon>Liliopsida</taxon>
        <taxon>Asparagales</taxon>
        <taxon>Orchidaceae</taxon>
        <taxon>Vanilloideae</taxon>
        <taxon>Vanilleae</taxon>
        <taxon>Vanilla</taxon>
    </lineage>
</organism>
<gene>
    <name evidence="2" type="ORF">HPP92_012498</name>
</gene>
<dbReference type="AlphaFoldDB" id="A0A835QXM3"/>
<feature type="compositionally biased region" description="Basic residues" evidence="1">
    <location>
        <begin position="64"/>
        <end position="74"/>
    </location>
</feature>
<dbReference type="EMBL" id="JADCNL010000005">
    <property type="protein sequence ID" value="KAG0481640.1"/>
    <property type="molecule type" value="Genomic_DNA"/>
</dbReference>
<evidence type="ECO:0000256" key="1">
    <source>
        <dbReference type="SAM" id="MobiDB-lite"/>
    </source>
</evidence>
<keyword evidence="3" id="KW-1185">Reference proteome</keyword>
<sequence length="112" mass="13147">MRLSCSSIQKFSMRVDFYYKESMFLSNKYLEELIFKYLFYFERKEQDDKIRMVQCAKAAGNKPRCPRSARKSSYYRKEDQEAGQASGHLALRMKLFGPRAGFYKARLAALGV</sequence>
<reference evidence="2 3" key="1">
    <citation type="journal article" date="2020" name="Nat. Food">
        <title>A phased Vanilla planifolia genome enables genetic improvement of flavour and production.</title>
        <authorList>
            <person name="Hasing T."/>
            <person name="Tang H."/>
            <person name="Brym M."/>
            <person name="Khazi F."/>
            <person name="Huang T."/>
            <person name="Chambers A.H."/>
        </authorList>
    </citation>
    <scope>NUCLEOTIDE SEQUENCE [LARGE SCALE GENOMIC DNA]</scope>
    <source>
        <tissue evidence="2">Leaf</tissue>
    </source>
</reference>
<feature type="region of interest" description="Disordered" evidence="1">
    <location>
        <begin position="62"/>
        <end position="85"/>
    </location>
</feature>
<dbReference type="Proteomes" id="UP000636800">
    <property type="component" value="Chromosome 5"/>
</dbReference>
<name>A0A835QXM3_VANPL</name>
<protein>
    <submittedName>
        <fullName evidence="2">Uncharacterized protein</fullName>
    </submittedName>
</protein>
<evidence type="ECO:0000313" key="3">
    <source>
        <dbReference type="Proteomes" id="UP000636800"/>
    </source>
</evidence>
<proteinExistence type="predicted"/>